<dbReference type="InterPro" id="IPR030959">
    <property type="entry name" value="GWxTD_dom"/>
</dbReference>
<evidence type="ECO:0000313" key="2">
    <source>
        <dbReference type="EMBL" id="CAA9308413.1"/>
    </source>
</evidence>
<dbReference type="AlphaFoldDB" id="A0A6J4KLG9"/>
<reference evidence="2" key="1">
    <citation type="submission" date="2020-02" db="EMBL/GenBank/DDBJ databases">
        <authorList>
            <person name="Meier V. D."/>
        </authorList>
    </citation>
    <scope>NUCLEOTIDE SEQUENCE</scope>
    <source>
        <strain evidence="2">AVDCRST_MAG11</strain>
    </source>
</reference>
<protein>
    <recommendedName>
        <fullName evidence="1">GWxTD domain-containing protein</fullName>
    </recommendedName>
</protein>
<sequence length="468" mass="49971">MQSRRPAATVVAALLLGACATQRRVDPDAPIPGQGVAPPAAAAGASTFGEPAAIYQRMGLLAPAAPVPFVGAVRFVATARPDSTLALLAVSLQNRALTFVRDGDRYRAAYEVRAEFRQGGRVARRVEAQQLVQVASYRETSRGDESVIFQQTLPLPPGQYTLSVAVRDGGSARSASQDAAVTVPQLRPAGLATPVIVYEATARASADSAPRLVASPRASFTFGRDTAATVYLEGYGAGASLPVRLTARGDQGALLWADTVRLAARGGALFSGVVPVPLAPLGVGRVVTLVASRDDAPATTSDAPLFVTFGDELPVTTFEEMLSYLRFFGSRARIDALRKAPPTERAAAWGAFSRATDPTPSTPQNEALRDYFQRIALANARYRDEGGNGWLSDRGRVYVTVGDPDQIYQQGGVDMNARGRAQVWEYRAERVQLVFVDQSGFGRWRLTQQSEAELRALVLRRAPGRGAD</sequence>
<evidence type="ECO:0000259" key="1">
    <source>
        <dbReference type="Pfam" id="PF20094"/>
    </source>
</evidence>
<feature type="domain" description="GWxTD" evidence="1">
    <location>
        <begin position="311"/>
        <end position="427"/>
    </location>
</feature>
<dbReference type="PROSITE" id="PS51257">
    <property type="entry name" value="PROKAR_LIPOPROTEIN"/>
    <property type="match status" value="1"/>
</dbReference>
<accession>A0A6J4KLG9</accession>
<dbReference type="Pfam" id="PF20094">
    <property type="entry name" value="GWxTD_dom"/>
    <property type="match status" value="1"/>
</dbReference>
<name>A0A6J4KLG9_9BACT</name>
<dbReference type="EMBL" id="CADCTU010000297">
    <property type="protein sequence ID" value="CAA9308413.1"/>
    <property type="molecule type" value="Genomic_DNA"/>
</dbReference>
<gene>
    <name evidence="2" type="ORF">AVDCRST_MAG11-1319</name>
</gene>
<organism evidence="2">
    <name type="scientific">uncultured Gemmatimonadaceae bacterium</name>
    <dbReference type="NCBI Taxonomy" id="246130"/>
    <lineage>
        <taxon>Bacteria</taxon>
        <taxon>Pseudomonadati</taxon>
        <taxon>Gemmatimonadota</taxon>
        <taxon>Gemmatimonadia</taxon>
        <taxon>Gemmatimonadales</taxon>
        <taxon>Gemmatimonadaceae</taxon>
        <taxon>environmental samples</taxon>
    </lineage>
</organism>
<proteinExistence type="predicted"/>
<dbReference type="NCBIfam" id="TIGR04514">
    <property type="entry name" value="GWxTD_dom"/>
    <property type="match status" value="1"/>
</dbReference>